<comment type="similarity">
    <text evidence="9">Belongs to the laat-1 family.</text>
</comment>
<dbReference type="GeneID" id="2908628"/>
<evidence type="ECO:0000256" key="4">
    <source>
        <dbReference type="ARBA" id="ARBA00022554"/>
    </source>
</evidence>
<sequence length="278" mass="31018">MDAVYTAVQPPIHGLDSSALSGIMGCISIACWIIVFTPQIYENFKRQSSEGLSLSFVVIWLIGDIFNVLGAILQKIIPTMIILAIYYTLADILLLLQCLVYTHRNKMVDLKHLSPATPLLEADPSHDAEPRPAPVTEPVPRAKVIFYRLLMVATVIAAGILGYVFSSNNHKDGKPEKPHDDPLEMNMLGQFFGWLCAAFYLGSRVPQIVLNYERKSCEGISFMFFLFACLGNLTAVASILLKDTSRQYLIINASWLLGAIGTLFLDFVIFCQFWIYGE</sequence>
<dbReference type="GO" id="GO:0012505">
    <property type="term" value="C:endomembrane system"/>
    <property type="evidence" value="ECO:0007669"/>
    <property type="project" value="UniProtKB-SubCell"/>
</dbReference>
<evidence type="ECO:0000313" key="11">
    <source>
        <dbReference type="EMBL" id="AOW06682.1"/>
    </source>
</evidence>
<dbReference type="GO" id="GO:0034488">
    <property type="term" value="P:basic amino acid transmembrane export from vacuole"/>
    <property type="evidence" value="ECO:0007669"/>
    <property type="project" value="UniProtKB-ARBA"/>
</dbReference>
<feature type="transmembrane region" description="Helical" evidence="10">
    <location>
        <begin position="222"/>
        <end position="241"/>
    </location>
</feature>
<dbReference type="GO" id="GO:0005773">
    <property type="term" value="C:vacuole"/>
    <property type="evidence" value="ECO:0007669"/>
    <property type="project" value="UniProtKB-SubCell"/>
</dbReference>
<dbReference type="AlphaFoldDB" id="A0A1H6Q1C6"/>
<dbReference type="Pfam" id="PF04193">
    <property type="entry name" value="PQ-loop"/>
    <property type="match status" value="2"/>
</dbReference>
<evidence type="ECO:0000256" key="5">
    <source>
        <dbReference type="ARBA" id="ARBA00022692"/>
    </source>
</evidence>
<dbReference type="FunFam" id="1.20.1280.290:FF:000012">
    <property type="entry name" value="Vacuolar membrane PQ loop repeat protein"/>
    <property type="match status" value="1"/>
</dbReference>
<dbReference type="FunFam" id="1.20.1280.290:FF:000011">
    <property type="entry name" value="PQ loop repeat protein"/>
    <property type="match status" value="1"/>
</dbReference>
<comment type="subcellular location">
    <subcellularLocation>
        <location evidence="2">Endomembrane system</location>
        <topology evidence="2">Multi-pass membrane protein</topology>
    </subcellularLocation>
    <subcellularLocation>
        <location evidence="1">Vacuole</location>
    </subcellularLocation>
</comment>
<dbReference type="EMBL" id="KZ857330">
    <property type="protein sequence ID" value="RDW27317.1"/>
    <property type="molecule type" value="Genomic_DNA"/>
</dbReference>
<evidence type="ECO:0000256" key="9">
    <source>
        <dbReference type="ARBA" id="ARBA00038039"/>
    </source>
</evidence>
<feature type="transmembrane region" description="Helical" evidence="10">
    <location>
        <begin position="145"/>
        <end position="165"/>
    </location>
</feature>
<dbReference type="VEuPathDB" id="FungiDB:YALI1_F07655g"/>
<keyword evidence="8 10" id="KW-0472">Membrane</keyword>
<dbReference type="InterPro" id="IPR051415">
    <property type="entry name" value="LAAT-1"/>
</dbReference>
<proteinExistence type="inferred from homology"/>
<dbReference type="GO" id="GO:0034490">
    <property type="term" value="P:basic amino acid transmembrane import into vacuole"/>
    <property type="evidence" value="ECO:0007669"/>
    <property type="project" value="UniProtKB-ARBA"/>
</dbReference>
<dbReference type="Proteomes" id="UP000182444">
    <property type="component" value="Chromosome 1F"/>
</dbReference>
<keyword evidence="6" id="KW-0677">Repeat</keyword>
<keyword evidence="7 10" id="KW-1133">Transmembrane helix</keyword>
<dbReference type="GO" id="GO:0098588">
    <property type="term" value="C:bounding membrane of organelle"/>
    <property type="evidence" value="ECO:0007669"/>
    <property type="project" value="UniProtKB-ARBA"/>
</dbReference>
<dbReference type="InterPro" id="IPR006603">
    <property type="entry name" value="PQ-loop_rpt"/>
</dbReference>
<evidence type="ECO:0000313" key="14">
    <source>
        <dbReference type="Proteomes" id="UP000256601"/>
    </source>
</evidence>
<dbReference type="GO" id="GO:0015174">
    <property type="term" value="F:basic amino acid transmembrane transporter activity"/>
    <property type="evidence" value="ECO:0007669"/>
    <property type="project" value="UniProtKB-ARBA"/>
</dbReference>
<name>A0A1H6Q1C6_YARLL</name>
<feature type="transmembrane region" description="Helical" evidence="10">
    <location>
        <begin position="185"/>
        <end position="202"/>
    </location>
</feature>
<keyword evidence="3" id="KW-0813">Transport</keyword>
<reference evidence="12 14" key="2">
    <citation type="submission" date="2018-07" db="EMBL/GenBank/DDBJ databases">
        <title>Draft Genome Assemblies for Five Robust Yarrowia lipolytica Strains Exhibiting High Lipid Production and Pentose Sugar Utilization and Sugar Alcohol Secretion from Undetoxified Lignocellulosic Biomass Hydrolysates.</title>
        <authorList>
            <consortium name="DOE Joint Genome Institute"/>
            <person name="Walker C."/>
            <person name="Ryu S."/>
            <person name="Na H."/>
            <person name="Zane M."/>
            <person name="LaButti K."/>
            <person name="Lipzen A."/>
            <person name="Haridas S."/>
            <person name="Barry K."/>
            <person name="Grigoriev I.V."/>
            <person name="Quarterman J."/>
            <person name="Slininger P."/>
            <person name="Dien B."/>
            <person name="Trinh C.T."/>
        </authorList>
    </citation>
    <scope>NUCLEOTIDE SEQUENCE [LARGE SCALE GENOMIC DNA]</scope>
    <source>
        <strain evidence="12 14">YB392</strain>
    </source>
</reference>
<dbReference type="RefSeq" id="XP_505016.1">
    <property type="nucleotide sequence ID" value="XM_505016.1"/>
</dbReference>
<feature type="transmembrane region" description="Helical" evidence="10">
    <location>
        <begin position="20"/>
        <end position="41"/>
    </location>
</feature>
<feature type="transmembrane region" description="Helical" evidence="10">
    <location>
        <begin position="253"/>
        <end position="276"/>
    </location>
</feature>
<feature type="transmembrane region" description="Helical" evidence="10">
    <location>
        <begin position="53"/>
        <end position="73"/>
    </location>
</feature>
<gene>
    <name evidence="12" type="ORF">B0I71DRAFT_129375</name>
    <name evidence="11" type="ORF">YALI1_F07655g</name>
</gene>
<protein>
    <submittedName>
        <fullName evidence="12">PQ loop repeat-domain-containing protein</fullName>
    </submittedName>
</protein>
<evidence type="ECO:0000256" key="2">
    <source>
        <dbReference type="ARBA" id="ARBA00004127"/>
    </source>
</evidence>
<dbReference type="eggNOG" id="KOG2913">
    <property type="taxonomic scope" value="Eukaryota"/>
</dbReference>
<feature type="transmembrane region" description="Helical" evidence="10">
    <location>
        <begin position="79"/>
        <end position="101"/>
    </location>
</feature>
<evidence type="ECO:0000256" key="10">
    <source>
        <dbReference type="SAM" id="Phobius"/>
    </source>
</evidence>
<dbReference type="GO" id="GO:0015101">
    <property type="term" value="F:organic cation transmembrane transporter activity"/>
    <property type="evidence" value="ECO:0007669"/>
    <property type="project" value="UniProtKB-ARBA"/>
</dbReference>
<dbReference type="EMBL" id="CP017558">
    <property type="protein sequence ID" value="AOW06682.1"/>
    <property type="molecule type" value="Genomic_DNA"/>
</dbReference>
<dbReference type="OrthoDB" id="8048523at2759"/>
<keyword evidence="5 10" id="KW-0812">Transmembrane</keyword>
<dbReference type="KEGG" id="yli:2908628"/>
<dbReference type="SMART" id="SM00679">
    <property type="entry name" value="CTNS"/>
    <property type="match status" value="2"/>
</dbReference>
<organism evidence="11 13">
    <name type="scientific">Yarrowia lipolytica</name>
    <name type="common">Candida lipolytica</name>
    <dbReference type="NCBI Taxonomy" id="4952"/>
    <lineage>
        <taxon>Eukaryota</taxon>
        <taxon>Fungi</taxon>
        <taxon>Dikarya</taxon>
        <taxon>Ascomycota</taxon>
        <taxon>Saccharomycotina</taxon>
        <taxon>Dipodascomycetes</taxon>
        <taxon>Dipodascales</taxon>
        <taxon>Dipodascales incertae sedis</taxon>
        <taxon>Yarrowia</taxon>
    </lineage>
</organism>
<evidence type="ECO:0000256" key="7">
    <source>
        <dbReference type="ARBA" id="ARBA00022989"/>
    </source>
</evidence>
<dbReference type="Gene3D" id="1.20.1280.290">
    <property type="match status" value="2"/>
</dbReference>
<evidence type="ECO:0000313" key="12">
    <source>
        <dbReference type="EMBL" id="RDW27317.1"/>
    </source>
</evidence>
<dbReference type="Proteomes" id="UP000256601">
    <property type="component" value="Unassembled WGS sequence"/>
</dbReference>
<evidence type="ECO:0000256" key="6">
    <source>
        <dbReference type="ARBA" id="ARBA00022737"/>
    </source>
</evidence>
<keyword evidence="4" id="KW-0926">Vacuole</keyword>
<evidence type="ECO:0000256" key="8">
    <source>
        <dbReference type="ARBA" id="ARBA00023136"/>
    </source>
</evidence>
<dbReference type="PANTHER" id="PTHR16201:SF35">
    <property type="entry name" value="VACUOLAR AMINO ACID TRANSPORTER YPQ1-RELATED"/>
    <property type="match status" value="1"/>
</dbReference>
<dbReference type="OMA" id="LIMNASW"/>
<evidence type="ECO:0000313" key="13">
    <source>
        <dbReference type="Proteomes" id="UP000182444"/>
    </source>
</evidence>
<evidence type="ECO:0000256" key="1">
    <source>
        <dbReference type="ARBA" id="ARBA00004116"/>
    </source>
</evidence>
<dbReference type="VEuPathDB" id="FungiDB:YALI0_F05060g"/>
<dbReference type="GO" id="GO:0015179">
    <property type="term" value="F:L-amino acid transmembrane transporter activity"/>
    <property type="evidence" value="ECO:0007669"/>
    <property type="project" value="UniProtKB-ARBA"/>
</dbReference>
<reference evidence="11 13" key="1">
    <citation type="journal article" date="2016" name="PLoS ONE">
        <title>Sequence Assembly of Yarrowia lipolytica Strain W29/CLIB89 Shows Transposable Element Diversity.</title>
        <authorList>
            <person name="Magnan C."/>
            <person name="Yu J."/>
            <person name="Chang I."/>
            <person name="Jahn E."/>
            <person name="Kanomata Y."/>
            <person name="Wu J."/>
            <person name="Zeller M."/>
            <person name="Oakes M."/>
            <person name="Baldi P."/>
            <person name="Sandmeyer S."/>
        </authorList>
    </citation>
    <scope>NUCLEOTIDE SEQUENCE [LARGE SCALE GENOMIC DNA]</scope>
    <source>
        <strain evidence="11">CLIB89</strain>
        <strain evidence="13">CLIB89(W29)</strain>
    </source>
</reference>
<dbReference type="PANTHER" id="PTHR16201">
    <property type="entry name" value="SEVEN TRANSMEMBRANE PROTEIN 1-RELATED"/>
    <property type="match status" value="1"/>
</dbReference>
<accession>A0A1H6Q1C6</accession>
<evidence type="ECO:0000256" key="3">
    <source>
        <dbReference type="ARBA" id="ARBA00022448"/>
    </source>
</evidence>